<dbReference type="Proteomes" id="UP000237423">
    <property type="component" value="Unassembled WGS sequence"/>
</dbReference>
<gene>
    <name evidence="1" type="primary">rhsC</name>
    <name evidence="1" type="ORF">AADEFJLK_03886</name>
</gene>
<dbReference type="AlphaFoldDB" id="A0A2S5CHU6"/>
<reference evidence="1 2" key="1">
    <citation type="submission" date="2017-11" db="EMBL/GenBank/DDBJ databases">
        <title>Draft Genome Sequence of Methylobacter psychrotolerans Sph1T, an Obligate Methanotroph from Low-Temperature Environments.</title>
        <authorList>
            <person name="Oshkin I.Y."/>
            <person name="Miroshnikov K."/>
            <person name="Belova S.E."/>
            <person name="Korzhenkov A."/>
            <person name="Toshchakov S.V."/>
            <person name="Dedysh S.N."/>
        </authorList>
    </citation>
    <scope>NUCLEOTIDE SEQUENCE [LARGE SCALE GENOMIC DNA]</scope>
    <source>
        <strain evidence="1 2">Sph1</strain>
    </source>
</reference>
<organism evidence="1 2">
    <name type="scientific">Methylovulum psychrotolerans</name>
    <dbReference type="NCBI Taxonomy" id="1704499"/>
    <lineage>
        <taxon>Bacteria</taxon>
        <taxon>Pseudomonadati</taxon>
        <taxon>Pseudomonadota</taxon>
        <taxon>Gammaproteobacteria</taxon>
        <taxon>Methylococcales</taxon>
        <taxon>Methylococcaceae</taxon>
        <taxon>Methylovulum</taxon>
    </lineage>
</organism>
<keyword evidence="1" id="KW-0378">Hydrolase</keyword>
<dbReference type="RefSeq" id="WP_249028090.1">
    <property type="nucleotide sequence ID" value="NZ_PGFZ01000012.1"/>
</dbReference>
<comment type="caution">
    <text evidence="1">The sequence shown here is derived from an EMBL/GenBank/DDBJ whole genome shotgun (WGS) entry which is preliminary data.</text>
</comment>
<dbReference type="Gene3D" id="2.180.10.10">
    <property type="entry name" value="RHS repeat-associated core"/>
    <property type="match status" value="1"/>
</dbReference>
<dbReference type="PANTHER" id="PTHR32305">
    <property type="match status" value="1"/>
</dbReference>
<protein>
    <submittedName>
        <fullName evidence="1">Putative deoxyribonuclease RhsC</fullName>
        <ecNumber evidence="1">3.1.-.-</ecNumber>
    </submittedName>
</protein>
<dbReference type="InterPro" id="IPR050708">
    <property type="entry name" value="T6SS_VgrG/RHS"/>
</dbReference>
<accession>A0A2S5CHU6</accession>
<dbReference type="EMBL" id="PGFZ01000012">
    <property type="protein sequence ID" value="POZ50302.1"/>
    <property type="molecule type" value="Genomic_DNA"/>
</dbReference>
<evidence type="ECO:0000313" key="1">
    <source>
        <dbReference type="EMBL" id="POZ50302.1"/>
    </source>
</evidence>
<name>A0A2S5CHU6_9GAMM</name>
<dbReference type="PANTHER" id="PTHR32305:SF15">
    <property type="entry name" value="PROTEIN RHSA-RELATED"/>
    <property type="match status" value="1"/>
</dbReference>
<sequence>MPANEDPDGDGTKVTFSLRFPGPYFDAESGLHYNHTRYFSPRTGRYLQPDLMGLEGGINVYTYANGNPVSYTRHLS</sequence>
<dbReference type="NCBIfam" id="TIGR03696">
    <property type="entry name" value="Rhs_assc_core"/>
    <property type="match status" value="1"/>
</dbReference>
<proteinExistence type="predicted"/>
<dbReference type="PRINTS" id="PR00394">
    <property type="entry name" value="RHSPROTEIN"/>
</dbReference>
<dbReference type="GO" id="GO:0016787">
    <property type="term" value="F:hydrolase activity"/>
    <property type="evidence" value="ECO:0007669"/>
    <property type="project" value="UniProtKB-KW"/>
</dbReference>
<dbReference type="InterPro" id="IPR022385">
    <property type="entry name" value="Rhs_assc_core"/>
</dbReference>
<dbReference type="EC" id="3.1.-.-" evidence="1"/>
<evidence type="ECO:0000313" key="2">
    <source>
        <dbReference type="Proteomes" id="UP000237423"/>
    </source>
</evidence>